<dbReference type="UniPathway" id="UPA00148"/>
<evidence type="ECO:0000256" key="2">
    <source>
        <dbReference type="ARBA" id="ARBA00022573"/>
    </source>
</evidence>
<dbReference type="CDD" id="cd11646">
    <property type="entry name" value="Precorrin_3B_C17_MT"/>
    <property type="match status" value="1"/>
</dbReference>
<evidence type="ECO:0000256" key="4">
    <source>
        <dbReference type="ARBA" id="ARBA00022679"/>
    </source>
</evidence>
<accession>A0A7V0I9L8</accession>
<evidence type="ECO:0000256" key="3">
    <source>
        <dbReference type="ARBA" id="ARBA00022603"/>
    </source>
</evidence>
<dbReference type="Gene3D" id="3.30.950.10">
    <property type="entry name" value="Methyltransferase, Cobalt-precorrin-4 Transmethylase, Domain 2"/>
    <property type="match status" value="1"/>
</dbReference>
<sequence>MCTISWKKGKVNLEKENLSRSYRSHSQGRLYVVGIGPGNTSLLTLKAQKIIEESQVIIGYSTYIRLIDDLIKDKEVISYGMTQEVERAKYAIKRALSGDNVSLISGGDPGVYGMAGVVLQLLDKEEDRIKIEIIPGVTAASSCAALLGAPLMHDFVVISLSDILTDSKLIEQRIELAARGDFVIVFYNPKSKKRVRPLKRAWEILMKYRSGNTIVGIVR</sequence>
<evidence type="ECO:0000256" key="1">
    <source>
        <dbReference type="ARBA" id="ARBA00004953"/>
    </source>
</evidence>
<dbReference type="InterPro" id="IPR035996">
    <property type="entry name" value="4pyrrol_Methylase_sf"/>
</dbReference>
<dbReference type="InterPro" id="IPR000878">
    <property type="entry name" value="4pyrrol_Mease"/>
</dbReference>
<dbReference type="EC" id="2.1.1.131" evidence="7"/>
<feature type="non-terminal residue" evidence="7">
    <location>
        <position position="219"/>
    </location>
</feature>
<comment type="pathway">
    <text evidence="1">Cofactor biosynthesis; adenosylcobalamin biosynthesis.</text>
</comment>
<dbReference type="InterPro" id="IPR051810">
    <property type="entry name" value="Precorrin_MeTrfase"/>
</dbReference>
<dbReference type="EMBL" id="DQWQ01000026">
    <property type="protein sequence ID" value="HDD35269.1"/>
    <property type="molecule type" value="Genomic_DNA"/>
</dbReference>
<dbReference type="GO" id="GO:0032259">
    <property type="term" value="P:methylation"/>
    <property type="evidence" value="ECO:0007669"/>
    <property type="project" value="UniProtKB-KW"/>
</dbReference>
<dbReference type="Proteomes" id="UP000885706">
    <property type="component" value="Unassembled WGS sequence"/>
</dbReference>
<dbReference type="GO" id="GO:0030789">
    <property type="term" value="F:precorrin-3B C17-methyltransferase activity"/>
    <property type="evidence" value="ECO:0007669"/>
    <property type="project" value="UniProtKB-EC"/>
</dbReference>
<name>A0A7V0I9L8_DESA2</name>
<comment type="caution">
    <text evidence="7">The sequence shown here is derived from an EMBL/GenBank/DDBJ whole genome shotgun (WGS) entry which is preliminary data.</text>
</comment>
<protein>
    <submittedName>
        <fullName evidence="7">Precorrin-3B C(17)-methyltransferase</fullName>
        <ecNumber evidence="7">2.1.1.131</ecNumber>
    </submittedName>
</protein>
<dbReference type="GO" id="GO:0009236">
    <property type="term" value="P:cobalamin biosynthetic process"/>
    <property type="evidence" value="ECO:0007669"/>
    <property type="project" value="UniProtKB-UniPathway"/>
</dbReference>
<dbReference type="Gene3D" id="3.40.1010.10">
    <property type="entry name" value="Cobalt-precorrin-4 Transmethylase, Domain 1"/>
    <property type="match status" value="1"/>
</dbReference>
<evidence type="ECO:0000259" key="6">
    <source>
        <dbReference type="Pfam" id="PF00590"/>
    </source>
</evidence>
<dbReference type="PANTHER" id="PTHR47036">
    <property type="entry name" value="COBALT-FACTOR III C(17)-METHYLTRANSFERASE-RELATED"/>
    <property type="match status" value="1"/>
</dbReference>
<reference evidence="7" key="1">
    <citation type="journal article" date="2020" name="mSystems">
        <title>Genome- and Community-Level Interaction Insights into Carbon Utilization and Element Cycling Functions of Hydrothermarchaeota in Hydrothermal Sediment.</title>
        <authorList>
            <person name="Zhou Z."/>
            <person name="Liu Y."/>
            <person name="Xu W."/>
            <person name="Pan J."/>
            <person name="Luo Z.H."/>
            <person name="Li M."/>
        </authorList>
    </citation>
    <scope>NUCLEOTIDE SEQUENCE [LARGE SCALE GENOMIC DNA]</scope>
    <source>
        <strain evidence="7">HyVt-113</strain>
    </source>
</reference>
<evidence type="ECO:0000313" key="7">
    <source>
        <dbReference type="EMBL" id="HDD35269.1"/>
    </source>
</evidence>
<dbReference type="InterPro" id="IPR006363">
    <property type="entry name" value="Cbl_synth_CobJ/CibH_dom"/>
</dbReference>
<dbReference type="InterPro" id="IPR014777">
    <property type="entry name" value="4pyrrole_Mease_sub1"/>
</dbReference>
<dbReference type="NCBIfam" id="TIGR01466">
    <property type="entry name" value="cobJ_cbiH"/>
    <property type="match status" value="1"/>
</dbReference>
<dbReference type="PANTHER" id="PTHR47036:SF1">
    <property type="entry name" value="COBALT-FACTOR III C(17)-METHYLTRANSFERASE-RELATED"/>
    <property type="match status" value="1"/>
</dbReference>
<dbReference type="Pfam" id="PF00590">
    <property type="entry name" value="TP_methylase"/>
    <property type="match status" value="1"/>
</dbReference>
<dbReference type="AlphaFoldDB" id="A0A7V0I9L8"/>
<dbReference type="SUPFAM" id="SSF53790">
    <property type="entry name" value="Tetrapyrrole methylase"/>
    <property type="match status" value="1"/>
</dbReference>
<organism evidence="7">
    <name type="scientific">Desulfofervidus auxilii</name>
    <dbReference type="NCBI Taxonomy" id="1621989"/>
    <lineage>
        <taxon>Bacteria</taxon>
        <taxon>Pseudomonadati</taxon>
        <taxon>Thermodesulfobacteriota</taxon>
        <taxon>Candidatus Desulfofervidia</taxon>
        <taxon>Candidatus Desulfofervidales</taxon>
        <taxon>Candidatus Desulfofervidaceae</taxon>
        <taxon>Candidatus Desulfofervidus</taxon>
    </lineage>
</organism>
<evidence type="ECO:0000256" key="5">
    <source>
        <dbReference type="ARBA" id="ARBA00022691"/>
    </source>
</evidence>
<dbReference type="InterPro" id="IPR014776">
    <property type="entry name" value="4pyrrole_Mease_sub2"/>
</dbReference>
<feature type="domain" description="Tetrapyrrole methylase" evidence="6">
    <location>
        <begin position="29"/>
        <end position="218"/>
    </location>
</feature>
<keyword evidence="3 7" id="KW-0489">Methyltransferase</keyword>
<keyword evidence="2" id="KW-0169">Cobalamin biosynthesis</keyword>
<proteinExistence type="predicted"/>
<gene>
    <name evidence="7" type="primary">cobJ</name>
    <name evidence="7" type="ORF">ENF30_00555</name>
</gene>
<keyword evidence="4 7" id="KW-0808">Transferase</keyword>
<keyword evidence="5" id="KW-0949">S-adenosyl-L-methionine</keyword>